<proteinExistence type="predicted"/>
<name>A0A7V4TXT5_CALAY</name>
<dbReference type="InterPro" id="IPR035437">
    <property type="entry name" value="SNase_OB-fold_sf"/>
</dbReference>
<dbReference type="AlphaFoldDB" id="A0A7V4TXT5"/>
<dbReference type="Pfam" id="PF00565">
    <property type="entry name" value="SNase"/>
    <property type="match status" value="1"/>
</dbReference>
<protein>
    <recommendedName>
        <fullName evidence="1">TNase-like domain-containing protein</fullName>
    </recommendedName>
</protein>
<organism evidence="2">
    <name type="scientific">Caldithrix abyssi</name>
    <dbReference type="NCBI Taxonomy" id="187145"/>
    <lineage>
        <taxon>Bacteria</taxon>
        <taxon>Pseudomonadati</taxon>
        <taxon>Calditrichota</taxon>
        <taxon>Calditrichia</taxon>
        <taxon>Calditrichales</taxon>
        <taxon>Calditrichaceae</taxon>
        <taxon>Caldithrix</taxon>
    </lineage>
</organism>
<dbReference type="SUPFAM" id="SSF50199">
    <property type="entry name" value="Staphylococcal nuclease"/>
    <property type="match status" value="1"/>
</dbReference>
<dbReference type="EMBL" id="DRQG01000019">
    <property type="protein sequence ID" value="HGY54441.1"/>
    <property type="molecule type" value="Genomic_DNA"/>
</dbReference>
<dbReference type="Proteomes" id="UP000885779">
    <property type="component" value="Unassembled WGS sequence"/>
</dbReference>
<evidence type="ECO:0000259" key="1">
    <source>
        <dbReference type="Pfam" id="PF00565"/>
    </source>
</evidence>
<feature type="domain" description="TNase-like" evidence="1">
    <location>
        <begin position="102"/>
        <end position="165"/>
    </location>
</feature>
<accession>A0A7V4TXT5</accession>
<gene>
    <name evidence="2" type="ORF">ENK44_01940</name>
</gene>
<dbReference type="Gene3D" id="2.40.50.90">
    <property type="match status" value="1"/>
</dbReference>
<sequence>MRVSLPAQNGIKPGKKYSPTKAFLIIVFFCFFSTGLTAEEVRITEVKDAGLFVTDTGQCLRLAGLTCVSMYSADERERHLALLVMEYAQKNLLDIPLEGDFAGKDSSGCLLVHLYRPYPLEKFNINAFYLQKGYARYSRVNNAGLDSLYRKASTEAKREGQGLWNLNQYLPTTISPYRRFRVLGGGLGDINLDHFLINIWFNYRWSDLLPVVKNEDMLLSVSAETGLAVYLLFPYAGVGLEARYRNLSVRASTGWVVSIYYHKDEAFKAYSFFRLGLGAQVQLSEKGYLGPELWLIWLREASEPMLSIGMAVPIF</sequence>
<evidence type="ECO:0000313" key="2">
    <source>
        <dbReference type="EMBL" id="HGY54441.1"/>
    </source>
</evidence>
<reference evidence="2" key="1">
    <citation type="journal article" date="2020" name="mSystems">
        <title>Genome- and Community-Level Interaction Insights into Carbon Utilization and Element Cycling Functions of Hydrothermarchaeota in Hydrothermal Sediment.</title>
        <authorList>
            <person name="Zhou Z."/>
            <person name="Liu Y."/>
            <person name="Xu W."/>
            <person name="Pan J."/>
            <person name="Luo Z.H."/>
            <person name="Li M."/>
        </authorList>
    </citation>
    <scope>NUCLEOTIDE SEQUENCE [LARGE SCALE GENOMIC DNA]</scope>
    <source>
        <strain evidence="2">HyVt-577</strain>
    </source>
</reference>
<dbReference type="InterPro" id="IPR016071">
    <property type="entry name" value="Staphylococal_nuclease_OB-fold"/>
</dbReference>
<comment type="caution">
    <text evidence="2">The sequence shown here is derived from an EMBL/GenBank/DDBJ whole genome shotgun (WGS) entry which is preliminary data.</text>
</comment>